<dbReference type="AlphaFoldDB" id="A0A2W2FF42"/>
<reference evidence="2 3" key="1">
    <citation type="submission" date="2018-01" db="EMBL/GenBank/DDBJ databases">
        <title>Draft genome sequence of Sphaerisporangium sp. 7K107.</title>
        <authorList>
            <person name="Sahin N."/>
            <person name="Saygin H."/>
            <person name="Ay H."/>
        </authorList>
    </citation>
    <scope>NUCLEOTIDE SEQUENCE [LARGE SCALE GENOMIC DNA]</scope>
    <source>
        <strain evidence="2 3">7K107</strain>
    </source>
</reference>
<sequence length="275" mass="30329">MITLLVATGAAVLIYMGWAYLDGYLRPFLLRPTSLNFRPDEYALFGLNLFTPEFLPWMAAAPLILAAATHRASLPRLLPARLRTLAAALRSHRAVRPLGNVTGVGAVITFIALVLAVAALHGRAIGTNLLLILITLGSLLLTWPSRRTALGRIGYAAAVTISIFCLLWMTSLYAQERGARSARILMDSLPYKPQVALYTADTLALNAPMVRRESLGKGTYKYRYLGLHLLLIRGETYYLIPEITAAQWEQGHGRAFVFKEEDDIRVEILPGTRPG</sequence>
<keyword evidence="1" id="KW-0472">Membrane</keyword>
<evidence type="ECO:0000313" key="3">
    <source>
        <dbReference type="Proteomes" id="UP000248544"/>
    </source>
</evidence>
<dbReference type="EMBL" id="POUA01000609">
    <property type="protein sequence ID" value="PZG20297.1"/>
    <property type="molecule type" value="Genomic_DNA"/>
</dbReference>
<keyword evidence="1" id="KW-1133">Transmembrane helix</keyword>
<dbReference type="Proteomes" id="UP000248544">
    <property type="component" value="Unassembled WGS sequence"/>
</dbReference>
<accession>A0A2W2FF42</accession>
<evidence type="ECO:0000313" key="2">
    <source>
        <dbReference type="EMBL" id="PZG20297.1"/>
    </source>
</evidence>
<name>A0A2W2FF42_9ACTN</name>
<feature type="transmembrane region" description="Helical" evidence="1">
    <location>
        <begin position="155"/>
        <end position="174"/>
    </location>
</feature>
<feature type="transmembrane region" description="Helical" evidence="1">
    <location>
        <begin position="125"/>
        <end position="143"/>
    </location>
</feature>
<protein>
    <submittedName>
        <fullName evidence="2">Uncharacterized protein</fullName>
    </submittedName>
</protein>
<feature type="transmembrane region" description="Helical" evidence="1">
    <location>
        <begin position="95"/>
        <end position="119"/>
    </location>
</feature>
<evidence type="ECO:0000256" key="1">
    <source>
        <dbReference type="SAM" id="Phobius"/>
    </source>
</evidence>
<gene>
    <name evidence="2" type="ORF">C1I98_37570</name>
</gene>
<keyword evidence="1" id="KW-0812">Transmembrane</keyword>
<proteinExistence type="predicted"/>
<organism evidence="2 3">
    <name type="scientific">Spongiactinospora gelatinilytica</name>
    <dbReference type="NCBI Taxonomy" id="2666298"/>
    <lineage>
        <taxon>Bacteria</taxon>
        <taxon>Bacillati</taxon>
        <taxon>Actinomycetota</taxon>
        <taxon>Actinomycetes</taxon>
        <taxon>Streptosporangiales</taxon>
        <taxon>Streptosporangiaceae</taxon>
        <taxon>Spongiactinospora</taxon>
    </lineage>
</organism>
<feature type="transmembrane region" description="Helical" evidence="1">
    <location>
        <begin position="54"/>
        <end position="74"/>
    </location>
</feature>
<comment type="caution">
    <text evidence="2">The sequence shown here is derived from an EMBL/GenBank/DDBJ whole genome shotgun (WGS) entry which is preliminary data.</text>
</comment>
<keyword evidence="3" id="KW-1185">Reference proteome</keyword>